<gene>
    <name evidence="1" type="ORF">F0562_022622</name>
</gene>
<name>A0A5J5BS81_9ASTE</name>
<dbReference type="EMBL" id="CM018034">
    <property type="protein sequence ID" value="KAA8544607.1"/>
    <property type="molecule type" value="Genomic_DNA"/>
</dbReference>
<reference evidence="1 2" key="1">
    <citation type="submission" date="2019-09" db="EMBL/GenBank/DDBJ databases">
        <title>A chromosome-level genome assembly of the Chinese tupelo Nyssa sinensis.</title>
        <authorList>
            <person name="Yang X."/>
            <person name="Kang M."/>
            <person name="Yang Y."/>
            <person name="Xiong H."/>
            <person name="Wang M."/>
            <person name="Zhang Z."/>
            <person name="Wang Z."/>
            <person name="Wu H."/>
            <person name="Ma T."/>
            <person name="Liu J."/>
            <person name="Xi Z."/>
        </authorList>
    </citation>
    <scope>NUCLEOTIDE SEQUENCE [LARGE SCALE GENOMIC DNA]</scope>
    <source>
        <strain evidence="1">J267</strain>
        <tissue evidence="1">Leaf</tissue>
    </source>
</reference>
<proteinExistence type="predicted"/>
<sequence>MPRLMACKLRKQHKSQGISAATSFNGSHLNKYHHAHGVSDSHAQGATTASSGEFIPKEALDLEEEYGGFSVNSEFLFGQDNHFPEVSINGGYNTGGFETGPRGTGPLVNPPQILLATDGQEDNLAGVSILVGQTIEGADPNLCAAHGKAKGHAALPTDHTDYTATVTSKFNTLASSSSVGNTVPSQHERLISPSAGVACPSIIVGCSDTAHPPTPNVAIQAQAPYNVDQVQPLQPALALQPTSCYPHTHPYAWKSDHSATQYEVRIKHCTNSAY</sequence>
<accession>A0A5J5BS81</accession>
<organism evidence="1 2">
    <name type="scientific">Nyssa sinensis</name>
    <dbReference type="NCBI Taxonomy" id="561372"/>
    <lineage>
        <taxon>Eukaryota</taxon>
        <taxon>Viridiplantae</taxon>
        <taxon>Streptophyta</taxon>
        <taxon>Embryophyta</taxon>
        <taxon>Tracheophyta</taxon>
        <taxon>Spermatophyta</taxon>
        <taxon>Magnoliopsida</taxon>
        <taxon>eudicotyledons</taxon>
        <taxon>Gunneridae</taxon>
        <taxon>Pentapetalae</taxon>
        <taxon>asterids</taxon>
        <taxon>Cornales</taxon>
        <taxon>Nyssaceae</taxon>
        <taxon>Nyssa</taxon>
    </lineage>
</organism>
<dbReference type="Proteomes" id="UP000325577">
    <property type="component" value="Linkage Group LG11"/>
</dbReference>
<keyword evidence="2" id="KW-1185">Reference proteome</keyword>
<dbReference type="AlphaFoldDB" id="A0A5J5BS81"/>
<protein>
    <submittedName>
        <fullName evidence="1">Uncharacterized protein</fullName>
    </submittedName>
</protein>
<evidence type="ECO:0000313" key="2">
    <source>
        <dbReference type="Proteomes" id="UP000325577"/>
    </source>
</evidence>
<evidence type="ECO:0000313" key="1">
    <source>
        <dbReference type="EMBL" id="KAA8544607.1"/>
    </source>
</evidence>